<accession>A0ABR7MR89</accession>
<dbReference type="EMBL" id="JACRSW010000001">
    <property type="protein sequence ID" value="MBC8556304.1"/>
    <property type="molecule type" value="Genomic_DNA"/>
</dbReference>
<dbReference type="SUPFAM" id="SSF101898">
    <property type="entry name" value="NHL repeat"/>
    <property type="match status" value="1"/>
</dbReference>
<comment type="caution">
    <text evidence="4">The sequence shown here is derived from an EMBL/GenBank/DDBJ whole genome shotgun (WGS) entry which is preliminary data.</text>
</comment>
<keyword evidence="2" id="KW-0732">Signal</keyword>
<keyword evidence="5" id="KW-1185">Reference proteome</keyword>
<feature type="domain" description="Fibronectin type-III" evidence="3">
    <location>
        <begin position="101"/>
        <end position="197"/>
    </location>
</feature>
<sequence length="501" mass="53907">MKYQTKTLAWLLAGTLFLSAAGSSSVPNVKAADITPATGANIVLKASPATLPAIAATTPAISASPSVSPSTTPGTSSSSIPSASPSITPSATPSASPLLTTPTTPVVSAIRGGSKRVKLYWNKINGVSGYNIYYSTSPNGTYTLAKKISGNSTVKYVKTGLNQKQTYYFKMTSYVTNNGYTTESAFTKVLSAKTVSVSSTSKGAKKYANKTKFKKSAAYKKYKALSSYMTYSKSFAIPGLKNTNVAGFASKTMIPKAICQAGGYMLVSAYDSTKKDESVIYILNRASHSYITTLVLPNKANVSCMAYDGKNIWISKGDKVAYFPFSAITKAVTSGGSYSTLNAYTRYFAVQTKVNIMTYYNNTLWIGATNNTASSKMYGYSIVTQNNLCYLTSKYTMAIPSRTTGVAFDKNGYMYMTVSYATNSSKTNYISKLYKFKPDLNAPNKSNQILKGSKLKTLTLPPKAENVCVYGSYLYTIYSGSMYSSCKYPVDRVVATKLSSL</sequence>
<dbReference type="RefSeq" id="WP_249302339.1">
    <property type="nucleotide sequence ID" value="NZ_JACRSW010000001.1"/>
</dbReference>
<protein>
    <recommendedName>
        <fullName evidence="3">Fibronectin type-III domain-containing protein</fullName>
    </recommendedName>
</protein>
<gene>
    <name evidence="4" type="ORF">H8700_01010</name>
</gene>
<proteinExistence type="predicted"/>
<evidence type="ECO:0000313" key="4">
    <source>
        <dbReference type="EMBL" id="MBC8556304.1"/>
    </source>
</evidence>
<evidence type="ECO:0000256" key="2">
    <source>
        <dbReference type="SAM" id="SignalP"/>
    </source>
</evidence>
<name>A0ABR7MR89_9FIRM</name>
<dbReference type="PROSITE" id="PS50853">
    <property type="entry name" value="FN3"/>
    <property type="match status" value="1"/>
</dbReference>
<reference evidence="4 5" key="1">
    <citation type="submission" date="2020-08" db="EMBL/GenBank/DDBJ databases">
        <title>Genome public.</title>
        <authorList>
            <person name="Liu C."/>
            <person name="Sun Q."/>
        </authorList>
    </citation>
    <scope>NUCLEOTIDE SEQUENCE [LARGE SCALE GENOMIC DNA]</scope>
    <source>
        <strain evidence="4 5">BX3</strain>
    </source>
</reference>
<dbReference type="InterPro" id="IPR036116">
    <property type="entry name" value="FN3_sf"/>
</dbReference>
<dbReference type="Proteomes" id="UP000637513">
    <property type="component" value="Unassembled WGS sequence"/>
</dbReference>
<feature type="signal peptide" evidence="2">
    <location>
        <begin position="1"/>
        <end position="31"/>
    </location>
</feature>
<evidence type="ECO:0000259" key="3">
    <source>
        <dbReference type="PROSITE" id="PS50853"/>
    </source>
</evidence>
<feature type="region of interest" description="Disordered" evidence="1">
    <location>
        <begin position="61"/>
        <end position="99"/>
    </location>
</feature>
<feature type="chain" id="PRO_5046225775" description="Fibronectin type-III domain-containing protein" evidence="2">
    <location>
        <begin position="32"/>
        <end position="501"/>
    </location>
</feature>
<organism evidence="4 5">
    <name type="scientific">Jutongia hominis</name>
    <dbReference type="NCBI Taxonomy" id="2763664"/>
    <lineage>
        <taxon>Bacteria</taxon>
        <taxon>Bacillati</taxon>
        <taxon>Bacillota</taxon>
        <taxon>Clostridia</taxon>
        <taxon>Lachnospirales</taxon>
        <taxon>Lachnospiraceae</taxon>
        <taxon>Jutongia</taxon>
    </lineage>
</organism>
<dbReference type="InterPro" id="IPR013783">
    <property type="entry name" value="Ig-like_fold"/>
</dbReference>
<dbReference type="Gene3D" id="2.60.40.10">
    <property type="entry name" value="Immunoglobulins"/>
    <property type="match status" value="1"/>
</dbReference>
<dbReference type="SUPFAM" id="SSF49265">
    <property type="entry name" value="Fibronectin type III"/>
    <property type="match status" value="1"/>
</dbReference>
<evidence type="ECO:0000313" key="5">
    <source>
        <dbReference type="Proteomes" id="UP000637513"/>
    </source>
</evidence>
<evidence type="ECO:0000256" key="1">
    <source>
        <dbReference type="SAM" id="MobiDB-lite"/>
    </source>
</evidence>
<dbReference type="InterPro" id="IPR003961">
    <property type="entry name" value="FN3_dom"/>
</dbReference>